<proteinExistence type="predicted"/>
<organism evidence="1 2">
    <name type="scientific">Anaeromicropila populeti</name>
    <dbReference type="NCBI Taxonomy" id="37658"/>
    <lineage>
        <taxon>Bacteria</taxon>
        <taxon>Bacillati</taxon>
        <taxon>Bacillota</taxon>
        <taxon>Clostridia</taxon>
        <taxon>Lachnospirales</taxon>
        <taxon>Lachnospiraceae</taxon>
        <taxon>Anaeromicropila</taxon>
    </lineage>
</organism>
<dbReference type="RefSeq" id="WP_092563434.1">
    <property type="nucleotide sequence ID" value="NZ_FOYZ01000017.1"/>
</dbReference>
<accession>A0A1I6LKB3</accession>
<gene>
    <name evidence="1" type="ORF">SAMN05661086_03357</name>
</gene>
<name>A0A1I6LKB3_9FIRM</name>
<dbReference type="OrthoDB" id="1817824at2"/>
<protein>
    <submittedName>
        <fullName evidence="1">Uncharacterized protein</fullName>
    </submittedName>
</protein>
<evidence type="ECO:0000313" key="2">
    <source>
        <dbReference type="Proteomes" id="UP000199659"/>
    </source>
</evidence>
<dbReference type="EMBL" id="FOYZ01000017">
    <property type="protein sequence ID" value="SFS03945.1"/>
    <property type="molecule type" value="Genomic_DNA"/>
</dbReference>
<keyword evidence="2" id="KW-1185">Reference proteome</keyword>
<sequence length="257" mass="29193">MKNQKNFILIMVLILIASVYGNRHRVLTAVTRLTNHETSQIILPSETVKEATVNDEFQAFIEKWKLSGLLPECQTMTTENQDEFVKYFQQFDDLTRNYIILLLQLIAADTTVLGEGMNDPSYGIYLEFCQYCLYDMNQDEIPEFILKTGACEADYMYTVYMVDNDKLVNCGELSGSHASLYTNGSGKFVRYDGHMGVYNIDVSTLEGTTLKTIKIADGVLDYEKNEDYPSLDQYDYGDYNEIMSFNGIPTLFLAAAG</sequence>
<dbReference type="Proteomes" id="UP000199659">
    <property type="component" value="Unassembled WGS sequence"/>
</dbReference>
<evidence type="ECO:0000313" key="1">
    <source>
        <dbReference type="EMBL" id="SFS03945.1"/>
    </source>
</evidence>
<dbReference type="AlphaFoldDB" id="A0A1I6LKB3"/>
<dbReference type="STRING" id="37658.SAMN05661086_03357"/>
<reference evidence="1 2" key="1">
    <citation type="submission" date="2016-10" db="EMBL/GenBank/DDBJ databases">
        <authorList>
            <person name="de Groot N.N."/>
        </authorList>
    </citation>
    <scope>NUCLEOTIDE SEQUENCE [LARGE SCALE GENOMIC DNA]</scope>
    <source>
        <strain evidence="1 2">743A</strain>
    </source>
</reference>